<gene>
    <name evidence="1" type="ORF">BA177_17125</name>
</gene>
<dbReference type="Proteomes" id="UP000092695">
    <property type="component" value="Chromosome"/>
</dbReference>
<sequence>MDSRKRASLAGVQNYTQMKSMMGICALEHYEKASTQSVDGRGTIEYMRLVPLSEIETRRSPDSPMANMSAEEMEAVADQLRSQGPAMESAMREEMQSAGMPGGIGQMLMNPPPNEPWLSANPNDMMGMYGTMLDAAAQGKRQNAAQAADARTEAQTDQLARIAAQTRIVGRETFNGREAILMVADDLNHTQVSDGQEFTIQKMTLWVDANAYLPLKMRMDGIAREGGETRELRIEREDMDYRTVSGCASMNEPFRTVMRVAGILNAEQQAEMVEAQAQLEQMDSQLASLPASQRDMIMRQMGPQMEMLRGLASGKGIEIVSEVTEMRCNTGLPSHAEYAAMMPGSGASGCSTSGANMGMFGTGSMGAGSNGTAAAAPGNVAAPASYSAPETAANGRSAEDLAADQKACLEDKIAKAQESKKKKRGFGRLASAVARTAGRFGNHDISRTLGDVYSANATADDLAAAAKDLGLTEDDIAACENPN</sequence>
<accession>A0A193LJJ1</accession>
<dbReference type="STRING" id="1548547.BA177_17125"/>
<organism evidence="1 2">
    <name type="scientific">Woeseia oceani</name>
    <dbReference type="NCBI Taxonomy" id="1548547"/>
    <lineage>
        <taxon>Bacteria</taxon>
        <taxon>Pseudomonadati</taxon>
        <taxon>Pseudomonadota</taxon>
        <taxon>Gammaproteobacteria</taxon>
        <taxon>Woeseiales</taxon>
        <taxon>Woeseiaceae</taxon>
        <taxon>Woeseia</taxon>
    </lineage>
</organism>
<evidence type="ECO:0000313" key="2">
    <source>
        <dbReference type="Proteomes" id="UP000092695"/>
    </source>
</evidence>
<protein>
    <submittedName>
        <fullName evidence="1">Uncharacterized protein</fullName>
    </submittedName>
</protein>
<evidence type="ECO:0000313" key="1">
    <source>
        <dbReference type="EMBL" id="ANO52682.1"/>
    </source>
</evidence>
<dbReference type="KEGG" id="woc:BA177_17125"/>
<keyword evidence="2" id="KW-1185">Reference proteome</keyword>
<dbReference type="AlphaFoldDB" id="A0A193LJJ1"/>
<proteinExistence type="predicted"/>
<name>A0A193LJJ1_9GAMM</name>
<reference evidence="1 2" key="1">
    <citation type="submission" date="2016-06" db="EMBL/GenBank/DDBJ databases">
        <title>Complete genome sequence of a deep-branching marine Gamma Proteobacterium Woeseia oceani type strain XK5.</title>
        <authorList>
            <person name="Mu D."/>
            <person name="Du Z."/>
        </authorList>
    </citation>
    <scope>NUCLEOTIDE SEQUENCE [LARGE SCALE GENOMIC DNA]</scope>
    <source>
        <strain evidence="1 2">XK5</strain>
    </source>
</reference>
<dbReference type="EMBL" id="CP016268">
    <property type="protein sequence ID" value="ANO52682.1"/>
    <property type="molecule type" value="Genomic_DNA"/>
</dbReference>